<dbReference type="SUPFAM" id="SSF140864">
    <property type="entry name" value="TROVE domain-like"/>
    <property type="match status" value="1"/>
</dbReference>
<feature type="domain" description="TROVE" evidence="1">
    <location>
        <begin position="10"/>
        <end position="324"/>
    </location>
</feature>
<evidence type="ECO:0000259" key="1">
    <source>
        <dbReference type="PROSITE" id="PS50988"/>
    </source>
</evidence>
<evidence type="ECO:0000313" key="3">
    <source>
        <dbReference type="Proteomes" id="UP000198510"/>
    </source>
</evidence>
<keyword evidence="3" id="KW-1185">Reference proteome</keyword>
<dbReference type="InterPro" id="IPR036465">
    <property type="entry name" value="vWFA_dom_sf"/>
</dbReference>
<dbReference type="GO" id="GO:0070034">
    <property type="term" value="F:telomerase RNA binding"/>
    <property type="evidence" value="ECO:0007669"/>
    <property type="project" value="TreeGrafter"/>
</dbReference>
<dbReference type="GO" id="GO:0000722">
    <property type="term" value="P:telomere maintenance via recombination"/>
    <property type="evidence" value="ECO:0007669"/>
    <property type="project" value="TreeGrafter"/>
</dbReference>
<dbReference type="STRING" id="1075417.SAMN05421823_102281"/>
<dbReference type="AlphaFoldDB" id="A0A1G9AF85"/>
<dbReference type="InterPro" id="IPR037214">
    <property type="entry name" value="TROVE_dom_sf"/>
</dbReference>
<dbReference type="PROSITE" id="PS50988">
    <property type="entry name" value="TROVE"/>
    <property type="match status" value="1"/>
</dbReference>
<dbReference type="PANTHER" id="PTHR44791">
    <property type="entry name" value="TELOMERASE PROTEIN COMPONENT 1 TEP1"/>
    <property type="match status" value="1"/>
</dbReference>
<organism evidence="2 3">
    <name type="scientific">Catalinimonas alkaloidigena</name>
    <dbReference type="NCBI Taxonomy" id="1075417"/>
    <lineage>
        <taxon>Bacteria</taxon>
        <taxon>Pseudomonadati</taxon>
        <taxon>Bacteroidota</taxon>
        <taxon>Cytophagia</taxon>
        <taxon>Cytophagales</taxon>
        <taxon>Catalimonadaceae</taxon>
        <taxon>Catalinimonas</taxon>
    </lineage>
</organism>
<accession>A0A1G9AF85</accession>
<dbReference type="EMBL" id="FNFO01000002">
    <property type="protein sequence ID" value="SDK26006.1"/>
    <property type="molecule type" value="Genomic_DNA"/>
</dbReference>
<dbReference type="Proteomes" id="UP000198510">
    <property type="component" value="Unassembled WGS sequence"/>
</dbReference>
<proteinExistence type="predicted"/>
<dbReference type="InterPro" id="IPR008858">
    <property type="entry name" value="TROVE_dom"/>
</dbReference>
<dbReference type="PANTHER" id="PTHR44791:SF1">
    <property type="entry name" value="TELOMERASE PROTEIN COMPONENT 1"/>
    <property type="match status" value="1"/>
</dbReference>
<dbReference type="Pfam" id="PF05731">
    <property type="entry name" value="TROVE"/>
    <property type="match status" value="2"/>
</dbReference>
<dbReference type="InterPro" id="IPR052652">
    <property type="entry name" value="Telomerase_Complex_Comp"/>
</dbReference>
<dbReference type="SUPFAM" id="SSF53300">
    <property type="entry name" value="vWA-like"/>
    <property type="match status" value="1"/>
</dbReference>
<sequence>MKFNQPLPTLRNYMGGRAYRLTPEMELYTTVVSTMLDNTYYEKADQRLERIRALIPQVAPQFVARLAVYTRTQMYLRTVPLVLVVELAKIHCGDDLLRRTVARVVQRPDEITELLAYYQRANDRQGTKQLNRLSKQLQRGLADAFNRFDGYQLAKYNRAGQVTLRDALFLVHPKAKDLAQQLLFDQLTADTLPTPYTWETELSALGQQHFDTETLRLHAKAARWEELVESGKMGYMALLRNLRNLIQQATPVTVQKVLTVLTEPTRVHNARQVPFRYLSAYAEVQKLKQEENLTPAQDALITQTLAALETAVSVAVDNLPALRGRTLILTDNSGSMRGDAGGSSAVSAMSRRSTADIANLFAVLCGLKMEATEIGLFGDRLVIPTLDRTQGVFTNFAHVSQAGATCGPSTEQGIFEMMERLIQEQIHVDRILIFSDCQIGTGCNWFGRRGHRADDFNRLFRKYRNWNPAVMTYSIDLRGYGNTLFQEGVVTIGGWSEKIFDLMVAAERGSDVVAEINQIDV</sequence>
<dbReference type="RefSeq" id="WP_176955898.1">
    <property type="nucleotide sequence ID" value="NZ_FNFO01000002.1"/>
</dbReference>
<dbReference type="GO" id="GO:0003720">
    <property type="term" value="F:telomerase activity"/>
    <property type="evidence" value="ECO:0007669"/>
    <property type="project" value="TreeGrafter"/>
</dbReference>
<protein>
    <submittedName>
        <fullName evidence="2">TROVE domain-containing protein</fullName>
    </submittedName>
</protein>
<gene>
    <name evidence="2" type="ORF">SAMN05421823_102281</name>
</gene>
<evidence type="ECO:0000313" key="2">
    <source>
        <dbReference type="EMBL" id="SDK26006.1"/>
    </source>
</evidence>
<name>A0A1G9AF85_9BACT</name>
<reference evidence="2 3" key="1">
    <citation type="submission" date="2016-10" db="EMBL/GenBank/DDBJ databases">
        <authorList>
            <person name="de Groot N.N."/>
        </authorList>
    </citation>
    <scope>NUCLEOTIDE SEQUENCE [LARGE SCALE GENOMIC DNA]</scope>
    <source>
        <strain evidence="2 3">DSM 25186</strain>
    </source>
</reference>
<dbReference type="Gene3D" id="3.40.50.410">
    <property type="entry name" value="von Willebrand factor, type A domain"/>
    <property type="match status" value="1"/>
</dbReference>